<dbReference type="InterPro" id="IPR012910">
    <property type="entry name" value="Plug_dom"/>
</dbReference>
<dbReference type="GO" id="GO:0009279">
    <property type="term" value="C:cell outer membrane"/>
    <property type="evidence" value="ECO:0007669"/>
    <property type="project" value="UniProtKB-SubCell"/>
</dbReference>
<keyword evidence="15" id="KW-0675">Receptor</keyword>
<evidence type="ECO:0000313" key="15">
    <source>
        <dbReference type="EMBL" id="NVD40248.1"/>
    </source>
</evidence>
<evidence type="ECO:0000256" key="12">
    <source>
        <dbReference type="SAM" id="SignalP"/>
    </source>
</evidence>
<feature type="chain" id="PRO_5031015783" evidence="12">
    <location>
        <begin position="22"/>
        <end position="637"/>
    </location>
</feature>
<dbReference type="InterPro" id="IPR036942">
    <property type="entry name" value="Beta-barrel_TonB_sf"/>
</dbReference>
<evidence type="ECO:0000256" key="6">
    <source>
        <dbReference type="ARBA" id="ARBA00023065"/>
    </source>
</evidence>
<dbReference type="Pfam" id="PF00593">
    <property type="entry name" value="TonB_dep_Rec_b-barrel"/>
    <property type="match status" value="1"/>
</dbReference>
<feature type="signal peptide" evidence="12">
    <location>
        <begin position="1"/>
        <end position="21"/>
    </location>
</feature>
<evidence type="ECO:0000313" key="16">
    <source>
        <dbReference type="Proteomes" id="UP000520198"/>
    </source>
</evidence>
<evidence type="ECO:0000256" key="10">
    <source>
        <dbReference type="PROSITE-ProRule" id="PRU01360"/>
    </source>
</evidence>
<organism evidence="15 16">
    <name type="scientific">Ensifer oleiphilus</name>
    <dbReference type="NCBI Taxonomy" id="2742698"/>
    <lineage>
        <taxon>Bacteria</taxon>
        <taxon>Pseudomonadati</taxon>
        <taxon>Pseudomonadota</taxon>
        <taxon>Alphaproteobacteria</taxon>
        <taxon>Hyphomicrobiales</taxon>
        <taxon>Rhizobiaceae</taxon>
        <taxon>Sinorhizobium/Ensifer group</taxon>
        <taxon>Ensifer</taxon>
    </lineage>
</organism>
<gene>
    <name evidence="15" type="ORF">HT585_15375</name>
</gene>
<dbReference type="Gene3D" id="2.170.130.10">
    <property type="entry name" value="TonB-dependent receptor, plug domain"/>
    <property type="match status" value="1"/>
</dbReference>
<dbReference type="InterPro" id="IPR037066">
    <property type="entry name" value="Plug_dom_sf"/>
</dbReference>
<dbReference type="PROSITE" id="PS52016">
    <property type="entry name" value="TONB_DEPENDENT_REC_3"/>
    <property type="match status" value="1"/>
</dbReference>
<evidence type="ECO:0000256" key="9">
    <source>
        <dbReference type="ARBA" id="ARBA00023237"/>
    </source>
</evidence>
<dbReference type="GO" id="GO:0006811">
    <property type="term" value="P:monoatomic ion transport"/>
    <property type="evidence" value="ECO:0007669"/>
    <property type="project" value="UniProtKB-KW"/>
</dbReference>
<evidence type="ECO:0000256" key="2">
    <source>
        <dbReference type="ARBA" id="ARBA00022448"/>
    </source>
</evidence>
<evidence type="ECO:0000256" key="1">
    <source>
        <dbReference type="ARBA" id="ARBA00004571"/>
    </source>
</evidence>
<keyword evidence="3 10" id="KW-1134">Transmembrane beta strand</keyword>
<dbReference type="PANTHER" id="PTHR30069">
    <property type="entry name" value="TONB-DEPENDENT OUTER MEMBRANE RECEPTOR"/>
    <property type="match status" value="1"/>
</dbReference>
<sequence>MTKQLTGAAALVLILVGGAQAQDRTANEQPTKLEKILVSDGLTPTEQRKSGRAFTVITGDEIEKNQIRYVADALRLVPGFSVSRTGASGGLTQVRVRGAEGNQVLVVIDGVEANDVSQGEFDFGGLVSDDIERIEILRGPQSTFWGANAMAGVINIITRKGSRDSAKSSARTEVGSDGTWLGGVSTRGGGEGYDYALSGVFQRTGGFNISDTGSEDDGDRNGTVNGKFSFDLSPDLQLDATLRAVNRKTDLDAQDYMTALTYDTLDYTRSRELSGSLGLTHSALDGDFTQKARVSSLGMHRDNISGFGRSWNDGNRYNASYQASYGFDGGDGIRHQITSGYEWQRETFTPSHLQQTFSRNAHSLVGEYRGEFADQFFVNAGIRRDFNDRFEDATTWSLSGSWEVPGSETRLHASVGTGVTNPTFYEQFGYIPGTFIGNPYLKPEESLGWDIGVEQRFFDGGLTVDVTYFDQNLENEIATVYDPSFRSTPVNRSGESLRHGIEVSATVDFFNGLTTTATYTYTASTEQTLAGGPRLQEVRRPRHAASLDAAYVFYDDRIRVFGEVILNGRMQDVAYRPGPERVPLGAYTLVNVGGSFKVNDTFEIFGRVDNLFDEDYEEIYGYNTQGVAAFAGLKASF</sequence>
<keyword evidence="8 10" id="KW-0472">Membrane</keyword>
<dbReference type="GO" id="GO:0015889">
    <property type="term" value="P:cobalamin transport"/>
    <property type="evidence" value="ECO:0007669"/>
    <property type="project" value="TreeGrafter"/>
</dbReference>
<dbReference type="Gene3D" id="2.40.170.20">
    <property type="entry name" value="TonB-dependent receptor, beta-barrel domain"/>
    <property type="match status" value="1"/>
</dbReference>
<keyword evidence="6" id="KW-0406">Ion transport</keyword>
<evidence type="ECO:0000256" key="3">
    <source>
        <dbReference type="ARBA" id="ARBA00022452"/>
    </source>
</evidence>
<dbReference type="RefSeq" id="WP_176353752.1">
    <property type="nucleotide sequence ID" value="NZ_JABWDU010000003.1"/>
</dbReference>
<keyword evidence="4 10" id="KW-0812">Transmembrane</keyword>
<dbReference type="Pfam" id="PF07715">
    <property type="entry name" value="Plug"/>
    <property type="match status" value="1"/>
</dbReference>
<dbReference type="SUPFAM" id="SSF56935">
    <property type="entry name" value="Porins"/>
    <property type="match status" value="1"/>
</dbReference>
<evidence type="ECO:0000256" key="7">
    <source>
        <dbReference type="ARBA" id="ARBA00023077"/>
    </source>
</evidence>
<keyword evidence="9 10" id="KW-0998">Cell outer membrane</keyword>
<evidence type="ECO:0000259" key="14">
    <source>
        <dbReference type="Pfam" id="PF07715"/>
    </source>
</evidence>
<accession>A0A7Y6UP39</accession>
<proteinExistence type="inferred from homology"/>
<evidence type="ECO:0000256" key="5">
    <source>
        <dbReference type="ARBA" id="ARBA00022729"/>
    </source>
</evidence>
<feature type="domain" description="TonB-dependent receptor-like beta-barrel" evidence="13">
    <location>
        <begin position="210"/>
        <end position="611"/>
    </location>
</feature>
<comment type="similarity">
    <text evidence="10 11">Belongs to the TonB-dependent receptor family.</text>
</comment>
<dbReference type="PANTHER" id="PTHR30069:SF53">
    <property type="entry name" value="COLICIN I RECEPTOR-RELATED"/>
    <property type="match status" value="1"/>
</dbReference>
<evidence type="ECO:0000256" key="4">
    <source>
        <dbReference type="ARBA" id="ARBA00022692"/>
    </source>
</evidence>
<evidence type="ECO:0000256" key="8">
    <source>
        <dbReference type="ARBA" id="ARBA00023136"/>
    </source>
</evidence>
<protein>
    <submittedName>
        <fullName evidence="15">TonB-dependent receptor</fullName>
    </submittedName>
</protein>
<dbReference type="CDD" id="cd01347">
    <property type="entry name" value="ligand_gated_channel"/>
    <property type="match status" value="1"/>
</dbReference>
<keyword evidence="5 12" id="KW-0732">Signal</keyword>
<dbReference type="Proteomes" id="UP000520198">
    <property type="component" value="Unassembled WGS sequence"/>
</dbReference>
<evidence type="ECO:0000259" key="13">
    <source>
        <dbReference type="Pfam" id="PF00593"/>
    </source>
</evidence>
<feature type="domain" description="TonB-dependent receptor plug" evidence="14">
    <location>
        <begin position="47"/>
        <end position="153"/>
    </location>
</feature>
<dbReference type="EMBL" id="JABWDU010000003">
    <property type="protein sequence ID" value="NVD40248.1"/>
    <property type="molecule type" value="Genomic_DNA"/>
</dbReference>
<dbReference type="InterPro" id="IPR000531">
    <property type="entry name" value="Beta-barrel_TonB"/>
</dbReference>
<evidence type="ECO:0000256" key="11">
    <source>
        <dbReference type="RuleBase" id="RU003357"/>
    </source>
</evidence>
<comment type="caution">
    <text evidence="15">The sequence shown here is derived from an EMBL/GenBank/DDBJ whole genome shotgun (WGS) entry which is preliminary data.</text>
</comment>
<dbReference type="AlphaFoldDB" id="A0A7Y6UP39"/>
<keyword evidence="7 11" id="KW-0798">TonB box</keyword>
<comment type="subcellular location">
    <subcellularLocation>
        <location evidence="1 10">Cell outer membrane</location>
        <topology evidence="1 10">Multi-pass membrane protein</topology>
    </subcellularLocation>
</comment>
<keyword evidence="16" id="KW-1185">Reference proteome</keyword>
<keyword evidence="2 10" id="KW-0813">Transport</keyword>
<dbReference type="InterPro" id="IPR039426">
    <property type="entry name" value="TonB-dep_rcpt-like"/>
</dbReference>
<reference evidence="15 16" key="1">
    <citation type="submission" date="2020-06" db="EMBL/GenBank/DDBJ databases">
        <authorList>
            <person name="Grouzdev D.S."/>
        </authorList>
    </citation>
    <scope>NUCLEOTIDE SEQUENCE [LARGE SCALE GENOMIC DNA]</scope>
    <source>
        <strain evidence="15 16">HO-A22</strain>
    </source>
</reference>
<name>A0A7Y6UP39_9HYPH</name>